<name>A0A329QCK3_9BACL</name>
<gene>
    <name evidence="2" type="ORF">DC345_29010</name>
</gene>
<dbReference type="Gene3D" id="3.90.25.10">
    <property type="entry name" value="UDP-galactose 4-epimerase, domain 1"/>
    <property type="match status" value="1"/>
</dbReference>
<dbReference type="PANTHER" id="PTHR47129:SF1">
    <property type="entry name" value="NMRA-LIKE DOMAIN-CONTAINING PROTEIN"/>
    <property type="match status" value="1"/>
</dbReference>
<dbReference type="InterPro" id="IPR036291">
    <property type="entry name" value="NAD(P)-bd_dom_sf"/>
</dbReference>
<protein>
    <submittedName>
        <fullName evidence="2">SDR family NAD(P)-dependent oxidoreductase</fullName>
    </submittedName>
</protein>
<dbReference type="EMBL" id="QEVW01000026">
    <property type="protein sequence ID" value="RAW10110.1"/>
    <property type="molecule type" value="Genomic_DNA"/>
</dbReference>
<dbReference type="PANTHER" id="PTHR47129">
    <property type="entry name" value="QUINONE OXIDOREDUCTASE 2"/>
    <property type="match status" value="1"/>
</dbReference>
<dbReference type="Gene3D" id="3.40.50.720">
    <property type="entry name" value="NAD(P)-binding Rossmann-like Domain"/>
    <property type="match status" value="1"/>
</dbReference>
<dbReference type="RefSeq" id="WP_113056082.1">
    <property type="nucleotide sequence ID" value="NZ_QEVW01000026.1"/>
</dbReference>
<dbReference type="InterPro" id="IPR052718">
    <property type="entry name" value="NmrA-type_oxidoreductase"/>
</dbReference>
<evidence type="ECO:0000313" key="3">
    <source>
        <dbReference type="Proteomes" id="UP000250642"/>
    </source>
</evidence>
<dbReference type="Pfam" id="PF13460">
    <property type="entry name" value="NAD_binding_10"/>
    <property type="match status" value="1"/>
</dbReference>
<dbReference type="Proteomes" id="UP000250642">
    <property type="component" value="Unassembled WGS sequence"/>
</dbReference>
<organism evidence="2 3">
    <name type="scientific">Paenibacillus taichungensis</name>
    <dbReference type="NCBI Taxonomy" id="484184"/>
    <lineage>
        <taxon>Bacteria</taxon>
        <taxon>Bacillati</taxon>
        <taxon>Bacillota</taxon>
        <taxon>Bacilli</taxon>
        <taxon>Bacillales</taxon>
        <taxon>Paenibacillaceae</taxon>
        <taxon>Paenibacillus</taxon>
    </lineage>
</organism>
<sequence>MSMMITGANGQLGNLIIANLLAKIPATQIIAGVRNLGMSSTLEALKDQGGEVRYMDYDIPETCQKAFTGVNKLLLISSSHTDDTVRLTQHTSVINAARKAGVEHILYTSFAFPQTGLKIPVSVHRLTEQVIFDSDMKYTILRNGLYIDFVDVLGLNEAIQSGVLTTRPGNWRFNAVTRSDLAQAIANVLAGEGYEQQIYELAASKTWTFADLAEVLTAFAGKTIIHSEDVSVQHWIYPFLSSIDTVSTSKDLEQLMGHPVTSLKDSIAPFLK</sequence>
<comment type="caution">
    <text evidence="2">The sequence shown here is derived from an EMBL/GenBank/DDBJ whole genome shotgun (WGS) entry which is preliminary data.</text>
</comment>
<accession>A0A329QCK3</accession>
<proteinExistence type="predicted"/>
<feature type="domain" description="NAD(P)-binding" evidence="1">
    <location>
        <begin position="7"/>
        <end position="190"/>
    </location>
</feature>
<dbReference type="AlphaFoldDB" id="A0A329QCK3"/>
<dbReference type="InterPro" id="IPR016040">
    <property type="entry name" value="NAD(P)-bd_dom"/>
</dbReference>
<reference evidence="2 3" key="1">
    <citation type="submission" date="2018-04" db="EMBL/GenBank/DDBJ databases">
        <title>Paenibacillus taichungensis Genome sequencing and assembly.</title>
        <authorList>
            <person name="Xu J."/>
            <person name="Rensing C."/>
            <person name="Mazhar H.S."/>
        </authorList>
    </citation>
    <scope>NUCLEOTIDE SEQUENCE [LARGE SCALE GENOMIC DNA]</scope>
    <source>
        <strain evidence="2 3">NC1</strain>
    </source>
</reference>
<dbReference type="SUPFAM" id="SSF51735">
    <property type="entry name" value="NAD(P)-binding Rossmann-fold domains"/>
    <property type="match status" value="1"/>
</dbReference>
<evidence type="ECO:0000313" key="2">
    <source>
        <dbReference type="EMBL" id="RAW10110.1"/>
    </source>
</evidence>
<evidence type="ECO:0000259" key="1">
    <source>
        <dbReference type="Pfam" id="PF13460"/>
    </source>
</evidence>